<keyword evidence="1" id="KW-0812">Transmembrane</keyword>
<reference evidence="3" key="1">
    <citation type="submission" date="2017-08" db="EMBL/GenBank/DDBJ databases">
        <title>A dynamic microbial community with high functional redundancy inhabits the cold, oxic subseafloor aquifer.</title>
        <authorList>
            <person name="Tully B.J."/>
            <person name="Wheat C.G."/>
            <person name="Glazer B.T."/>
            <person name="Huber J.A."/>
        </authorList>
    </citation>
    <scope>NUCLEOTIDE SEQUENCE [LARGE SCALE GENOMIC DNA]</scope>
</reference>
<dbReference type="EMBL" id="NVWI01000005">
    <property type="protein sequence ID" value="PCJ41488.1"/>
    <property type="molecule type" value="Genomic_DNA"/>
</dbReference>
<dbReference type="AlphaFoldDB" id="A0A2A5CD77"/>
<evidence type="ECO:0000313" key="3">
    <source>
        <dbReference type="Proteomes" id="UP000228987"/>
    </source>
</evidence>
<evidence type="ECO:0000313" key="2">
    <source>
        <dbReference type="EMBL" id="PCJ41488.1"/>
    </source>
</evidence>
<keyword evidence="1" id="KW-0472">Membrane</keyword>
<gene>
    <name evidence="2" type="ORF">COA71_07980</name>
</gene>
<keyword evidence="1" id="KW-1133">Transmembrane helix</keyword>
<evidence type="ECO:0000256" key="1">
    <source>
        <dbReference type="SAM" id="Phobius"/>
    </source>
</evidence>
<feature type="transmembrane region" description="Helical" evidence="1">
    <location>
        <begin position="56"/>
        <end position="76"/>
    </location>
</feature>
<accession>A0A2A5CD77</accession>
<comment type="caution">
    <text evidence="2">The sequence shown here is derived from an EMBL/GenBank/DDBJ whole genome shotgun (WGS) entry which is preliminary data.</text>
</comment>
<name>A0A2A5CD77_9GAMM</name>
<organism evidence="2 3">
    <name type="scientific">SAR86 cluster bacterium</name>
    <dbReference type="NCBI Taxonomy" id="2030880"/>
    <lineage>
        <taxon>Bacteria</taxon>
        <taxon>Pseudomonadati</taxon>
        <taxon>Pseudomonadota</taxon>
        <taxon>Gammaproteobacteria</taxon>
        <taxon>SAR86 cluster</taxon>
    </lineage>
</organism>
<dbReference type="Proteomes" id="UP000228987">
    <property type="component" value="Unassembled WGS sequence"/>
</dbReference>
<protein>
    <submittedName>
        <fullName evidence="2">Uncharacterized protein</fullName>
    </submittedName>
</protein>
<sequence length="124" mass="14475">MINNLLKIGALVVSGRFLKPRFKGLLLLLAFWFVIRLLHAEYISYVELSTDTSFLWQASLLKITLYILGFAAYFVIVERRLLLESKIEQEETLIQRHIEGSDDGFNFLRKKAKLDNKSDQLLRK</sequence>
<proteinExistence type="predicted"/>